<reference evidence="4 5" key="1">
    <citation type="journal article" date="2018" name="Int. J. Syst. Evol. Microbiol.">
        <title>Rubneribacter badeniensis gen. nov., sp. nov. and Enteroscipio rubneri gen. nov., sp. nov., new members of the Eggerthellaceae isolated from human faeces.</title>
        <authorList>
            <person name="Danylec N."/>
            <person name="Gobl A."/>
            <person name="Stoll D.A."/>
            <person name="Hetzer B."/>
            <person name="Kulling S.E."/>
            <person name="Huch M."/>
        </authorList>
    </citation>
    <scope>NUCLEOTIDE SEQUENCE [LARGE SCALE GENOMIC DNA]</scope>
    <source>
        <strain evidence="4 5">ResAG-85</strain>
    </source>
</reference>
<dbReference type="InterPro" id="IPR009057">
    <property type="entry name" value="Homeodomain-like_sf"/>
</dbReference>
<evidence type="ECO:0000256" key="1">
    <source>
        <dbReference type="ARBA" id="ARBA00023125"/>
    </source>
</evidence>
<dbReference type="EMBL" id="PPEL01000020">
    <property type="protein sequence ID" value="PNV65677.1"/>
    <property type="molecule type" value="Genomic_DNA"/>
</dbReference>
<dbReference type="Proteomes" id="UP000236488">
    <property type="component" value="Unassembled WGS sequence"/>
</dbReference>
<accession>A0A2K2U5U4</accession>
<dbReference type="SUPFAM" id="SSF46689">
    <property type="entry name" value="Homeodomain-like"/>
    <property type="match status" value="1"/>
</dbReference>
<dbReference type="InterPro" id="IPR050109">
    <property type="entry name" value="HTH-type_TetR-like_transc_reg"/>
</dbReference>
<name>A0A2K2U5U4_9ACTN</name>
<dbReference type="GO" id="GO:0000976">
    <property type="term" value="F:transcription cis-regulatory region binding"/>
    <property type="evidence" value="ECO:0007669"/>
    <property type="project" value="TreeGrafter"/>
</dbReference>
<gene>
    <name evidence="4" type="ORF">C2L80_05160</name>
</gene>
<evidence type="ECO:0000313" key="5">
    <source>
        <dbReference type="Proteomes" id="UP000236488"/>
    </source>
</evidence>
<dbReference type="PANTHER" id="PTHR30055">
    <property type="entry name" value="HTH-TYPE TRANSCRIPTIONAL REGULATOR RUTR"/>
    <property type="match status" value="1"/>
</dbReference>
<proteinExistence type="predicted"/>
<dbReference type="PROSITE" id="PS50977">
    <property type="entry name" value="HTH_TETR_2"/>
    <property type="match status" value="1"/>
</dbReference>
<evidence type="ECO:0000313" key="4">
    <source>
        <dbReference type="EMBL" id="PNV65677.1"/>
    </source>
</evidence>
<sequence length="236" mass="26593">MIAPIGRRDMEQNAATRDARGGRVRGAGEVRTRIMACAVREFASKGFAKASLRSIAAAANVTTGAIYGYFAGKEALFDAIVSPAGEELYQRYVSMQEGFYRLPLEAQTFDRMEDYETGMVHRILDYVYDNREVFALILFRSAGTSWERYLDRFIDLEVESTFRYAREMRGHGVAVNDLDPAMARALAGMFYRGYFEPLALGMDRDEAHAFVSDLERFFRTGYIELMKGGEGATPVE</sequence>
<evidence type="ECO:0000259" key="3">
    <source>
        <dbReference type="PROSITE" id="PS50977"/>
    </source>
</evidence>
<feature type="domain" description="HTH tetR-type" evidence="3">
    <location>
        <begin position="28"/>
        <end position="88"/>
    </location>
</feature>
<dbReference type="Gene3D" id="1.10.357.10">
    <property type="entry name" value="Tetracycline Repressor, domain 2"/>
    <property type="match status" value="1"/>
</dbReference>
<dbReference type="PROSITE" id="PS01081">
    <property type="entry name" value="HTH_TETR_1"/>
    <property type="match status" value="1"/>
</dbReference>
<dbReference type="InterPro" id="IPR023772">
    <property type="entry name" value="DNA-bd_HTH_TetR-type_CS"/>
</dbReference>
<dbReference type="GO" id="GO:0003700">
    <property type="term" value="F:DNA-binding transcription factor activity"/>
    <property type="evidence" value="ECO:0007669"/>
    <property type="project" value="TreeGrafter"/>
</dbReference>
<feature type="DNA-binding region" description="H-T-H motif" evidence="2">
    <location>
        <begin position="51"/>
        <end position="70"/>
    </location>
</feature>
<keyword evidence="1 2" id="KW-0238">DNA-binding</keyword>
<dbReference type="PRINTS" id="PR00455">
    <property type="entry name" value="HTHTETR"/>
</dbReference>
<dbReference type="PANTHER" id="PTHR30055:SF226">
    <property type="entry name" value="HTH-TYPE TRANSCRIPTIONAL REGULATOR PKSA"/>
    <property type="match status" value="1"/>
</dbReference>
<keyword evidence="5" id="KW-1185">Reference proteome</keyword>
<evidence type="ECO:0000256" key="2">
    <source>
        <dbReference type="PROSITE-ProRule" id="PRU00335"/>
    </source>
</evidence>
<comment type="caution">
    <text evidence="4">The sequence shown here is derived from an EMBL/GenBank/DDBJ whole genome shotgun (WGS) entry which is preliminary data.</text>
</comment>
<dbReference type="Pfam" id="PF00440">
    <property type="entry name" value="TetR_N"/>
    <property type="match status" value="1"/>
</dbReference>
<protein>
    <submittedName>
        <fullName evidence="4">TetR/AcrR family transcriptional regulator</fullName>
    </submittedName>
</protein>
<dbReference type="AlphaFoldDB" id="A0A2K2U5U4"/>
<organism evidence="4 5">
    <name type="scientific">Rubneribacter badeniensis</name>
    <dbReference type="NCBI Taxonomy" id="2070688"/>
    <lineage>
        <taxon>Bacteria</taxon>
        <taxon>Bacillati</taxon>
        <taxon>Actinomycetota</taxon>
        <taxon>Coriobacteriia</taxon>
        <taxon>Eggerthellales</taxon>
        <taxon>Eggerthellaceae</taxon>
        <taxon>Rubneribacter</taxon>
    </lineage>
</organism>
<dbReference type="InterPro" id="IPR001647">
    <property type="entry name" value="HTH_TetR"/>
</dbReference>